<dbReference type="PANTHER" id="PTHR42024:SF1">
    <property type="entry name" value="AMINO ACID PERMEASE_ SLC12A DOMAIN-CONTAINING PROTEIN"/>
    <property type="match status" value="1"/>
</dbReference>
<keyword evidence="2" id="KW-1133">Transmembrane helix</keyword>
<proteinExistence type="predicted"/>
<feature type="transmembrane region" description="Helical" evidence="2">
    <location>
        <begin position="123"/>
        <end position="143"/>
    </location>
</feature>
<feature type="compositionally biased region" description="Polar residues" evidence="1">
    <location>
        <begin position="426"/>
        <end position="436"/>
    </location>
</feature>
<feature type="region of interest" description="Disordered" evidence="1">
    <location>
        <begin position="1"/>
        <end position="68"/>
    </location>
</feature>
<feature type="transmembrane region" description="Helical" evidence="2">
    <location>
        <begin position="186"/>
        <end position="204"/>
    </location>
</feature>
<organism evidence="3 4">
    <name type="scientific">Rhodotorula paludigena</name>
    <dbReference type="NCBI Taxonomy" id="86838"/>
    <lineage>
        <taxon>Eukaryota</taxon>
        <taxon>Fungi</taxon>
        <taxon>Dikarya</taxon>
        <taxon>Basidiomycota</taxon>
        <taxon>Pucciniomycotina</taxon>
        <taxon>Microbotryomycetes</taxon>
        <taxon>Sporidiobolales</taxon>
        <taxon>Sporidiobolaceae</taxon>
        <taxon>Rhodotorula</taxon>
    </lineage>
</organism>
<feature type="compositionally biased region" description="Polar residues" evidence="1">
    <location>
        <begin position="45"/>
        <end position="66"/>
    </location>
</feature>
<keyword evidence="2" id="KW-0472">Membrane</keyword>
<feature type="transmembrane region" description="Helical" evidence="2">
    <location>
        <begin position="321"/>
        <end position="345"/>
    </location>
</feature>
<keyword evidence="2" id="KW-0812">Transmembrane</keyword>
<feature type="region of interest" description="Disordered" evidence="1">
    <location>
        <begin position="389"/>
        <end position="454"/>
    </location>
</feature>
<sequence>MTTITVSAPPPDPHPAQDEPRRSSATSAGETTATATQLLVPPGQASPTASPTSGRNRSASTVSTLPDVTFLDPERPPRLDTFHFGLRTPFLYLGFLIVCNVLIPCLLYYLIQIYTDLSDKELIGIGSAALGVSSCFDAPFRVWKLTRHRAKYGPLYYPYVADPAFEPAGKKWLPKQMPRSWWHMDFTMHTYHMGLFAMAVPLAIAPSIPLYNFFLFSLAMLAIPPMLIFALTLKVWHSLPFWMSSDPPRTPTKPAIYYFIEDIGAVDFTHGREWRKRCQARYAASPPFRTLMWNQTLFWTIGFAVFIAATAAVDWTVDLDVAFGLVLGLFFAWGLVWGLFSYMLVHRALQHELAWWQRKYAHVVVTGLVPHDEQHRRELEQRCGTPLAELEGEEGPGHAGVEPGGTSKTGGRTRGYSVHARLQPRPGSTTSAESGVTTPTSAATTAAATQGPVDPQKLAVEMGQVDTGVRVVNFTPSPVSTAATDTTDANGRIV</sequence>
<dbReference type="PANTHER" id="PTHR42024">
    <property type="entry name" value="AMINO ACID PERMEASE_ SLC12A DOMAIN-CONTAINING PROTEIN"/>
    <property type="match status" value="1"/>
</dbReference>
<keyword evidence="4" id="KW-1185">Reference proteome</keyword>
<name>A0AAV5GYH0_9BASI</name>
<feature type="compositionally biased region" description="Low complexity" evidence="1">
    <location>
        <begin position="23"/>
        <end position="36"/>
    </location>
</feature>
<dbReference type="Proteomes" id="UP001342314">
    <property type="component" value="Unassembled WGS sequence"/>
</dbReference>
<evidence type="ECO:0000256" key="2">
    <source>
        <dbReference type="SAM" id="Phobius"/>
    </source>
</evidence>
<reference evidence="3 4" key="1">
    <citation type="submission" date="2021-12" db="EMBL/GenBank/DDBJ databases">
        <title>High titer production of polyol ester of fatty acids by Rhodotorula paludigena BS15 towards product separation-free biomass refinery.</title>
        <authorList>
            <person name="Mano J."/>
            <person name="Ono H."/>
            <person name="Tanaka T."/>
            <person name="Naito K."/>
            <person name="Sushida H."/>
            <person name="Ike M."/>
            <person name="Tokuyasu K."/>
            <person name="Kitaoka M."/>
        </authorList>
    </citation>
    <scope>NUCLEOTIDE SEQUENCE [LARGE SCALE GENOMIC DNA]</scope>
    <source>
        <strain evidence="3 4">BS15</strain>
    </source>
</reference>
<comment type="caution">
    <text evidence="3">The sequence shown here is derived from an EMBL/GenBank/DDBJ whole genome shotgun (WGS) entry which is preliminary data.</text>
</comment>
<feature type="transmembrane region" description="Helical" evidence="2">
    <location>
        <begin position="90"/>
        <end position="111"/>
    </location>
</feature>
<evidence type="ECO:0000313" key="4">
    <source>
        <dbReference type="Proteomes" id="UP001342314"/>
    </source>
</evidence>
<gene>
    <name evidence="3" type="ORF">Rhopal_007487-T1</name>
</gene>
<dbReference type="AlphaFoldDB" id="A0AAV5GYH0"/>
<feature type="transmembrane region" description="Helical" evidence="2">
    <location>
        <begin position="297"/>
        <end position="315"/>
    </location>
</feature>
<evidence type="ECO:0000313" key="3">
    <source>
        <dbReference type="EMBL" id="GJN94407.1"/>
    </source>
</evidence>
<evidence type="ECO:0000256" key="1">
    <source>
        <dbReference type="SAM" id="MobiDB-lite"/>
    </source>
</evidence>
<feature type="transmembrane region" description="Helical" evidence="2">
    <location>
        <begin position="210"/>
        <end position="233"/>
    </location>
</feature>
<feature type="compositionally biased region" description="Low complexity" evidence="1">
    <location>
        <begin position="437"/>
        <end position="449"/>
    </location>
</feature>
<dbReference type="EMBL" id="BQKY01000017">
    <property type="protein sequence ID" value="GJN94407.1"/>
    <property type="molecule type" value="Genomic_DNA"/>
</dbReference>
<protein>
    <submittedName>
        <fullName evidence="3">Uncharacterized protein</fullName>
    </submittedName>
</protein>
<accession>A0AAV5GYH0</accession>